<dbReference type="SUPFAM" id="SSF56645">
    <property type="entry name" value="Acyl-CoA dehydrogenase NM domain-like"/>
    <property type="match status" value="1"/>
</dbReference>
<dbReference type="PANTHER" id="PTHR43831">
    <property type="entry name" value="ISOBUTYRYL-COA DEHYDROGENASE"/>
    <property type="match status" value="1"/>
</dbReference>
<dbReference type="Gene3D" id="1.20.140.10">
    <property type="entry name" value="Butyryl-CoA Dehydrogenase, subunit A, domain 3"/>
    <property type="match status" value="1"/>
</dbReference>
<reference evidence="6 7" key="1">
    <citation type="submission" date="2016-04" db="EMBL/GenBank/DDBJ databases">
        <title>Complete Genome Sequence of Halotalea alkalilenta IHB B 13600.</title>
        <authorList>
            <person name="Swarnkar M.K."/>
            <person name="Sharma A."/>
            <person name="Kaushal K."/>
            <person name="Soni R."/>
            <person name="Rana S."/>
            <person name="Singh A.K."/>
            <person name="Gulati A."/>
        </authorList>
    </citation>
    <scope>NUCLEOTIDE SEQUENCE [LARGE SCALE GENOMIC DNA]</scope>
    <source>
        <strain evidence="6 7">IHB B 13600</strain>
    </source>
</reference>
<evidence type="ECO:0000259" key="3">
    <source>
        <dbReference type="Pfam" id="PF02770"/>
    </source>
</evidence>
<dbReference type="Pfam" id="PF08028">
    <property type="entry name" value="Acyl-CoA_dh_2"/>
    <property type="match status" value="1"/>
</dbReference>
<dbReference type="InterPro" id="IPR006091">
    <property type="entry name" value="Acyl-CoA_Oxase/DH_mid-dom"/>
</dbReference>
<protein>
    <submittedName>
        <fullName evidence="6">Acyl-CoA dehydrogenase</fullName>
    </submittedName>
</protein>
<dbReference type="GO" id="GO:0016627">
    <property type="term" value="F:oxidoreductase activity, acting on the CH-CH group of donors"/>
    <property type="evidence" value="ECO:0007669"/>
    <property type="project" value="InterPro"/>
</dbReference>
<dbReference type="Gene3D" id="2.40.110.10">
    <property type="entry name" value="Butyryl-CoA Dehydrogenase, subunit A, domain 2"/>
    <property type="match status" value="1"/>
</dbReference>
<proteinExistence type="predicted"/>
<dbReference type="InterPro" id="IPR013786">
    <property type="entry name" value="AcylCoA_DH/ox_N"/>
</dbReference>
<dbReference type="Pfam" id="PF02770">
    <property type="entry name" value="Acyl-CoA_dh_M"/>
    <property type="match status" value="1"/>
</dbReference>
<keyword evidence="1" id="KW-0285">Flavoprotein</keyword>
<gene>
    <name evidence="6" type="ORF">A5892_12005</name>
</gene>
<dbReference type="InterPro" id="IPR037069">
    <property type="entry name" value="AcylCoA_DH/ox_N_sf"/>
</dbReference>
<dbReference type="PANTHER" id="PTHR43831:SF1">
    <property type="entry name" value="ISOBUTYRYL-COA DEHYDROGENASE, MITOCHONDRIAL"/>
    <property type="match status" value="1"/>
</dbReference>
<dbReference type="SUPFAM" id="SSF47203">
    <property type="entry name" value="Acyl-CoA dehydrogenase C-terminal domain-like"/>
    <property type="match status" value="1"/>
</dbReference>
<name>A0A172YFP7_9GAMM</name>
<dbReference type="CDD" id="cd00567">
    <property type="entry name" value="ACAD"/>
    <property type="match status" value="1"/>
</dbReference>
<dbReference type="InterPro" id="IPR009100">
    <property type="entry name" value="AcylCoA_DH/oxidase_NM_dom_sf"/>
</dbReference>
<evidence type="ECO:0000259" key="5">
    <source>
        <dbReference type="Pfam" id="PF08028"/>
    </source>
</evidence>
<dbReference type="Proteomes" id="UP000077875">
    <property type="component" value="Chromosome"/>
</dbReference>
<accession>A0A172YFP7</accession>
<organism evidence="6 7">
    <name type="scientific">Halotalea alkalilenta</name>
    <dbReference type="NCBI Taxonomy" id="376489"/>
    <lineage>
        <taxon>Bacteria</taxon>
        <taxon>Pseudomonadati</taxon>
        <taxon>Pseudomonadota</taxon>
        <taxon>Gammaproteobacteria</taxon>
        <taxon>Oceanospirillales</taxon>
        <taxon>Halomonadaceae</taxon>
        <taxon>Halotalea</taxon>
    </lineage>
</organism>
<sequence>MTMPEQFESPRAALSDEALASLSAALAESAERYDRSGDFPHANFRLLADAGLLALTVPVEHGGQGATLAEVRRVIGAVARGEPSTALILAMQYLQQLELHASPRWPAELKRRLARGAIENGELINALRVEPDLGTPLRGGVPATTARRSGDHWVISGVKRYSTGFPGLSWLNVWAASDDPDPLVGFWLVPAGSPGISVSERWDHLGMRATNSHDVRFDEVEVPLDHAVDVRPLSELVPSQGDKTLWLNVLLSTLYDAVARNARDCFRDWLQSRVPTNLGAPLASLPRFQEVLGRIDGLLFSNRVLLEAGERDELDGVEAAQLKRLVCEQAIEAVSIAIEASGNPGLSRRSALERHYRDVLCARIHSPQADIVLVQAGKAALRR</sequence>
<evidence type="ECO:0000313" key="6">
    <source>
        <dbReference type="EMBL" id="ANF58100.1"/>
    </source>
</evidence>
<evidence type="ECO:0000259" key="4">
    <source>
        <dbReference type="Pfam" id="PF02771"/>
    </source>
</evidence>
<evidence type="ECO:0000256" key="1">
    <source>
        <dbReference type="ARBA" id="ARBA00022630"/>
    </source>
</evidence>
<dbReference type="InterPro" id="IPR013107">
    <property type="entry name" value="Acyl-CoA_DH_C"/>
</dbReference>
<dbReference type="InterPro" id="IPR036250">
    <property type="entry name" value="AcylCo_DH-like_C"/>
</dbReference>
<dbReference type="Pfam" id="PF02771">
    <property type="entry name" value="Acyl-CoA_dh_N"/>
    <property type="match status" value="1"/>
</dbReference>
<keyword evidence="2" id="KW-0560">Oxidoreductase</keyword>
<dbReference type="STRING" id="376489.A5892_12005"/>
<dbReference type="InterPro" id="IPR052547">
    <property type="entry name" value="Mito_Isobutyryl-CoADH"/>
</dbReference>
<feature type="domain" description="Acyl-CoA oxidase/dehydrogenase middle" evidence="3">
    <location>
        <begin position="130"/>
        <end position="220"/>
    </location>
</feature>
<evidence type="ECO:0000313" key="7">
    <source>
        <dbReference type="Proteomes" id="UP000077875"/>
    </source>
</evidence>
<keyword evidence="7" id="KW-1185">Reference proteome</keyword>
<dbReference type="KEGG" id="haa:A5892_12005"/>
<feature type="domain" description="Acyl-CoA dehydrogenase/oxidase N-terminal" evidence="4">
    <location>
        <begin position="13"/>
        <end position="92"/>
    </location>
</feature>
<dbReference type="AlphaFoldDB" id="A0A172YFP7"/>
<dbReference type="PIRSF" id="PIRSF016578">
    <property type="entry name" value="HsaA"/>
    <property type="match status" value="1"/>
</dbReference>
<dbReference type="InterPro" id="IPR046373">
    <property type="entry name" value="Acyl-CoA_Oxase/DH_mid-dom_sf"/>
</dbReference>
<feature type="domain" description="Acyl-CoA dehydrogenase C-terminal" evidence="5">
    <location>
        <begin position="258"/>
        <end position="366"/>
    </location>
</feature>
<dbReference type="Gene3D" id="1.10.540.10">
    <property type="entry name" value="Acyl-CoA dehydrogenase/oxidase, N-terminal domain"/>
    <property type="match status" value="1"/>
</dbReference>
<evidence type="ECO:0000256" key="2">
    <source>
        <dbReference type="ARBA" id="ARBA00023002"/>
    </source>
</evidence>
<dbReference type="GO" id="GO:0050660">
    <property type="term" value="F:flavin adenine dinucleotide binding"/>
    <property type="evidence" value="ECO:0007669"/>
    <property type="project" value="InterPro"/>
</dbReference>
<dbReference type="EMBL" id="CP015243">
    <property type="protein sequence ID" value="ANF58100.1"/>
    <property type="molecule type" value="Genomic_DNA"/>
</dbReference>